<feature type="compositionally biased region" description="Pro residues" evidence="2">
    <location>
        <begin position="258"/>
        <end position="269"/>
    </location>
</feature>
<dbReference type="SUPFAM" id="SSF54001">
    <property type="entry name" value="Cysteine proteinases"/>
    <property type="match status" value="1"/>
</dbReference>
<feature type="region of interest" description="Disordered" evidence="2">
    <location>
        <begin position="391"/>
        <end position="455"/>
    </location>
</feature>
<name>A0ABT4HK84_MYCIR</name>
<dbReference type="Proteomes" id="UP001084650">
    <property type="component" value="Unassembled WGS sequence"/>
</dbReference>
<sequence length="455" mass="45242">MTIDLGPFGSFPFFVGPAGAIAKSAFDKLVEEAQDLFGTGEQPQLPGPPEATLPQSPDGQGPAQDRIDELNQMVAELQKRLDELHKAGDEATSATGENSTQGRTAHDQIVSDGALLGSALAPQGSVPEADSGMLAAMQQQIDELTRNVEDKATTANGIADSLRNMGMGMPGLGGLGGAPGMGMPGLGGGIPGLSSLGGGGMDVPEVNSLGDNDALEPPEVASTSDDALAPPKVGAAGMAAPEVSPGPEPMPVNAAPATPSPAPAPPPAEAPGEPAASTSETSSEITLPSGQVVTAPNPQAAAAVRNALNRPAGAGDVATTAYTGTDVELPTDGADPGRKIDPSDVKPGDIVVFDDHTAIVAGNGQLIGPDGKLEPLGIINDSPGFKGFFRPTEDADDLAAPSSATVPAAPTTAAPPPQTTTLTAAVPDDGEPDEAPAPAADPGFGLSTVPPTHER</sequence>
<feature type="compositionally biased region" description="Low complexity" evidence="2">
    <location>
        <begin position="398"/>
        <end position="412"/>
    </location>
</feature>
<feature type="region of interest" description="Disordered" evidence="2">
    <location>
        <begin position="315"/>
        <end position="346"/>
    </location>
</feature>
<evidence type="ECO:0000313" key="3">
    <source>
        <dbReference type="EMBL" id="MCZ0730613.1"/>
    </source>
</evidence>
<feature type="compositionally biased region" description="Low complexity" evidence="2">
    <location>
        <begin position="270"/>
        <end position="284"/>
    </location>
</feature>
<keyword evidence="1" id="KW-0175">Coiled coil</keyword>
<protein>
    <recommendedName>
        <fullName evidence="5">NlpC/P60 domain-containing protein</fullName>
    </recommendedName>
</protein>
<evidence type="ECO:0008006" key="5">
    <source>
        <dbReference type="Google" id="ProtNLM"/>
    </source>
</evidence>
<reference evidence="3" key="1">
    <citation type="submission" date="2022-12" db="EMBL/GenBank/DDBJ databases">
        <title>Whole genome sequence of Mycolicibacterium iranicum strain SBH312.</title>
        <authorList>
            <person name="Jani J."/>
            <person name="Arifin Mustapha Z."/>
            <person name="Ahmed K."/>
            <person name="Kai Ling C."/>
        </authorList>
    </citation>
    <scope>NUCLEOTIDE SEQUENCE</scope>
    <source>
        <strain evidence="3">SBH312</strain>
    </source>
</reference>
<comment type="caution">
    <text evidence="3">The sequence shown here is derived from an EMBL/GenBank/DDBJ whole genome shotgun (WGS) entry which is preliminary data.</text>
</comment>
<feature type="coiled-coil region" evidence="1">
    <location>
        <begin position="67"/>
        <end position="94"/>
    </location>
</feature>
<dbReference type="RefSeq" id="WP_268787139.1">
    <property type="nucleotide sequence ID" value="NZ_JAPQYE010000011.1"/>
</dbReference>
<accession>A0ABT4HK84</accession>
<keyword evidence="4" id="KW-1185">Reference proteome</keyword>
<gene>
    <name evidence="3" type="ORF">OY187_21415</name>
</gene>
<evidence type="ECO:0000313" key="4">
    <source>
        <dbReference type="Proteomes" id="UP001084650"/>
    </source>
</evidence>
<feature type="compositionally biased region" description="Basic and acidic residues" evidence="2">
    <location>
        <begin position="335"/>
        <end position="346"/>
    </location>
</feature>
<proteinExistence type="predicted"/>
<evidence type="ECO:0000256" key="1">
    <source>
        <dbReference type="SAM" id="Coils"/>
    </source>
</evidence>
<feature type="region of interest" description="Disordered" evidence="2">
    <location>
        <begin position="196"/>
        <end position="292"/>
    </location>
</feature>
<dbReference type="EMBL" id="JAPQYE010000011">
    <property type="protein sequence ID" value="MCZ0730613.1"/>
    <property type="molecule type" value="Genomic_DNA"/>
</dbReference>
<feature type="region of interest" description="Disordered" evidence="2">
    <location>
        <begin position="33"/>
        <end position="65"/>
    </location>
</feature>
<dbReference type="Gene3D" id="3.90.1720.10">
    <property type="entry name" value="endopeptidase domain like (from Nostoc punctiforme)"/>
    <property type="match status" value="1"/>
</dbReference>
<organism evidence="3 4">
    <name type="scientific">Mycolicibacterium iranicum</name>
    <name type="common">Mycobacterium iranicum</name>
    <dbReference type="NCBI Taxonomy" id="912594"/>
    <lineage>
        <taxon>Bacteria</taxon>
        <taxon>Bacillati</taxon>
        <taxon>Actinomycetota</taxon>
        <taxon>Actinomycetes</taxon>
        <taxon>Mycobacteriales</taxon>
        <taxon>Mycobacteriaceae</taxon>
        <taxon>Mycolicibacterium</taxon>
    </lineage>
</organism>
<evidence type="ECO:0000256" key="2">
    <source>
        <dbReference type="SAM" id="MobiDB-lite"/>
    </source>
</evidence>
<dbReference type="InterPro" id="IPR038765">
    <property type="entry name" value="Papain-like_cys_pep_sf"/>
</dbReference>